<keyword evidence="2" id="KW-1185">Reference proteome</keyword>
<dbReference type="InterPro" id="IPR024755">
    <property type="entry name" value="cpYpsA"/>
</dbReference>
<dbReference type="SUPFAM" id="SSF102405">
    <property type="entry name" value="MCP/YpsA-like"/>
    <property type="match status" value="1"/>
</dbReference>
<evidence type="ECO:0000313" key="2">
    <source>
        <dbReference type="Proteomes" id="UP001596422"/>
    </source>
</evidence>
<evidence type="ECO:0000313" key="1">
    <source>
        <dbReference type="EMBL" id="MFC6671530.1"/>
    </source>
</evidence>
<dbReference type="Proteomes" id="UP001596422">
    <property type="component" value="Unassembled WGS sequence"/>
</dbReference>
<dbReference type="Gene3D" id="3.40.50.450">
    <property type="match status" value="1"/>
</dbReference>
<name>A0ABW2A252_9GAMM</name>
<protein>
    <submittedName>
        <fullName evidence="1">YpsA SLOG family protein</fullName>
    </submittedName>
</protein>
<organism evidence="1 2">
    <name type="scientific">Marinobacterium aestuariivivens</name>
    <dbReference type="NCBI Taxonomy" id="1698799"/>
    <lineage>
        <taxon>Bacteria</taxon>
        <taxon>Pseudomonadati</taxon>
        <taxon>Pseudomonadota</taxon>
        <taxon>Gammaproteobacteria</taxon>
        <taxon>Oceanospirillales</taxon>
        <taxon>Oceanospirillaceae</taxon>
        <taxon>Marinobacterium</taxon>
    </lineage>
</organism>
<dbReference type="EMBL" id="JBHSWE010000001">
    <property type="protein sequence ID" value="MFC6671530.1"/>
    <property type="molecule type" value="Genomic_DNA"/>
</dbReference>
<reference evidence="2" key="1">
    <citation type="journal article" date="2019" name="Int. J. Syst. Evol. Microbiol.">
        <title>The Global Catalogue of Microorganisms (GCM) 10K type strain sequencing project: providing services to taxonomists for standard genome sequencing and annotation.</title>
        <authorList>
            <consortium name="The Broad Institute Genomics Platform"/>
            <consortium name="The Broad Institute Genome Sequencing Center for Infectious Disease"/>
            <person name="Wu L."/>
            <person name="Ma J."/>
        </authorList>
    </citation>
    <scope>NUCLEOTIDE SEQUENCE [LARGE SCALE GENOMIC DNA]</scope>
    <source>
        <strain evidence="2">NBRC 111756</strain>
    </source>
</reference>
<accession>A0ABW2A252</accession>
<comment type="caution">
    <text evidence="1">The sequence shown here is derived from an EMBL/GenBank/DDBJ whole genome shotgun (WGS) entry which is preliminary data.</text>
</comment>
<sequence>MTAIQHRYHPMLEKIISGGQTGADRAALDAALEAGFPAGGCCPVGRKAEDGTIDARYPLQEIGGGYRARTRRNVEDADGTAIFYSSTPSGGTELTLLFCIKTGKPYKLIDIDLVTPERAAQLLAVFAGGAGIATLNVAGPRHSGCPAVYAFVKDSVSRLIAAGDHRQG</sequence>
<dbReference type="Pfam" id="PF12694">
    <property type="entry name" value="cpYpsA"/>
    <property type="match status" value="1"/>
</dbReference>
<dbReference type="RefSeq" id="WP_379910034.1">
    <property type="nucleotide sequence ID" value="NZ_JBHSWE010000001.1"/>
</dbReference>
<gene>
    <name evidence="1" type="ORF">ACFQDL_16725</name>
</gene>
<proteinExistence type="predicted"/>